<evidence type="ECO:0000256" key="2">
    <source>
        <dbReference type="ARBA" id="ARBA00022692"/>
    </source>
</evidence>
<dbReference type="InterPro" id="IPR005351">
    <property type="entry name" value="ASTER"/>
</dbReference>
<dbReference type="OrthoDB" id="284718at2759"/>
<gene>
    <name evidence="5" type="ORF">GGI25_004893</name>
</gene>
<dbReference type="AlphaFoldDB" id="A0A9W8G4S2"/>
<keyword evidence="3" id="KW-1133">Transmembrane helix</keyword>
<evidence type="ECO:0000256" key="4">
    <source>
        <dbReference type="ARBA" id="ARBA00023136"/>
    </source>
</evidence>
<dbReference type="Proteomes" id="UP001151518">
    <property type="component" value="Unassembled WGS sequence"/>
</dbReference>
<evidence type="ECO:0000256" key="1">
    <source>
        <dbReference type="ARBA" id="ARBA00004370"/>
    </source>
</evidence>
<name>A0A9W8G4S2_9FUNG</name>
<accession>A0A9W8G4S2</accession>
<evidence type="ECO:0000313" key="5">
    <source>
        <dbReference type="EMBL" id="KAJ2672912.1"/>
    </source>
</evidence>
<reference evidence="5" key="1">
    <citation type="submission" date="2022-07" db="EMBL/GenBank/DDBJ databases">
        <title>Phylogenomic reconstructions and comparative analyses of Kickxellomycotina fungi.</title>
        <authorList>
            <person name="Reynolds N.K."/>
            <person name="Stajich J.E."/>
            <person name="Barry K."/>
            <person name="Grigoriev I.V."/>
            <person name="Crous P."/>
            <person name="Smith M.E."/>
        </authorList>
    </citation>
    <scope>NUCLEOTIDE SEQUENCE</scope>
    <source>
        <strain evidence="5">NRRL 3115</strain>
    </source>
</reference>
<dbReference type="GO" id="GO:0005789">
    <property type="term" value="C:endoplasmic reticulum membrane"/>
    <property type="evidence" value="ECO:0007669"/>
    <property type="project" value="InterPro"/>
</dbReference>
<organism evidence="5 6">
    <name type="scientific">Coemansia spiralis</name>
    <dbReference type="NCBI Taxonomy" id="417178"/>
    <lineage>
        <taxon>Eukaryota</taxon>
        <taxon>Fungi</taxon>
        <taxon>Fungi incertae sedis</taxon>
        <taxon>Zoopagomycota</taxon>
        <taxon>Kickxellomycotina</taxon>
        <taxon>Kickxellomycetes</taxon>
        <taxon>Kickxellales</taxon>
        <taxon>Kickxellaceae</taxon>
        <taxon>Coemansia</taxon>
    </lineage>
</organism>
<protein>
    <submittedName>
        <fullName evidence="5">Uncharacterized protein</fullName>
    </submittedName>
</protein>
<comment type="caution">
    <text evidence="5">The sequence shown here is derived from an EMBL/GenBank/DDBJ whole genome shotgun (WGS) entry which is preliminary data.</text>
</comment>
<dbReference type="GO" id="GO:0044183">
    <property type="term" value="F:protein folding chaperone"/>
    <property type="evidence" value="ECO:0007669"/>
    <property type="project" value="InterPro"/>
</dbReference>
<comment type="subcellular location">
    <subcellularLocation>
        <location evidence="1">Membrane</location>
    </subcellularLocation>
</comment>
<dbReference type="GO" id="GO:0045048">
    <property type="term" value="P:protein insertion into ER membrane"/>
    <property type="evidence" value="ECO:0007669"/>
    <property type="project" value="InterPro"/>
</dbReference>
<sequence>MPRKEFPGDPRRADAVVPYIPATSGDGSLYYMAAFVSSMAALFSKSKWIGWVALFASLLSVFTDRQSAAGSSGGGSSKLSTVTLAMMSLSMTYLPELLALYRLSKGDAPAAGSAAGGQAQS</sequence>
<evidence type="ECO:0000313" key="6">
    <source>
        <dbReference type="Proteomes" id="UP001151518"/>
    </source>
</evidence>
<keyword evidence="2" id="KW-0812">Transmembrane</keyword>
<dbReference type="Pfam" id="PF03669">
    <property type="entry name" value="ASTER"/>
    <property type="match status" value="1"/>
</dbReference>
<keyword evidence="4" id="KW-0472">Membrane</keyword>
<proteinExistence type="predicted"/>
<dbReference type="EMBL" id="JANBTW010000074">
    <property type="protein sequence ID" value="KAJ2672912.1"/>
    <property type="molecule type" value="Genomic_DNA"/>
</dbReference>
<evidence type="ECO:0000256" key="3">
    <source>
        <dbReference type="ARBA" id="ARBA00022989"/>
    </source>
</evidence>